<dbReference type="InterPro" id="IPR012334">
    <property type="entry name" value="Pectin_lyas_fold"/>
</dbReference>
<accession>A0A9W4H627</accession>
<comment type="caution">
    <text evidence="1">The sequence shown here is derived from an EMBL/GenBank/DDBJ whole genome shotgun (WGS) entry which is preliminary data.</text>
</comment>
<keyword evidence="2" id="KW-1185">Reference proteome</keyword>
<reference evidence="1" key="1">
    <citation type="submission" date="2021-06" db="EMBL/GenBank/DDBJ databases">
        <authorList>
            <person name="Arsene-Ploetze F."/>
        </authorList>
    </citation>
    <scope>NUCLEOTIDE SEQUENCE</scope>
    <source>
        <strain evidence="1">SBRY1</strain>
    </source>
</reference>
<name>A0A9W4H627_9ACTN</name>
<dbReference type="Proteomes" id="UP001153328">
    <property type="component" value="Unassembled WGS sequence"/>
</dbReference>
<organism evidence="1 2">
    <name type="scientific">Actinacidiphila bryophytorum</name>
    <dbReference type="NCBI Taxonomy" id="1436133"/>
    <lineage>
        <taxon>Bacteria</taxon>
        <taxon>Bacillati</taxon>
        <taxon>Actinomycetota</taxon>
        <taxon>Actinomycetes</taxon>
        <taxon>Kitasatosporales</taxon>
        <taxon>Streptomycetaceae</taxon>
        <taxon>Actinacidiphila</taxon>
    </lineage>
</organism>
<dbReference type="RefSeq" id="WP_205044806.1">
    <property type="nucleotide sequence ID" value="NZ_CAJVAX010000020.1"/>
</dbReference>
<dbReference type="AlphaFoldDB" id="A0A9W4H627"/>
<sequence length="923" mass="97714">MATDVTRTSYDPGRRYTGVVAQQGRVSLDAETNEQGAIAARERVRDLLDTVGAAGTPDDGYAVAAGGGYDLLIGAGTMYVGGVRVRLDRPLRYGAQPDWRDADGDPRFAPVPLTVPGGRELVVLELAEYEVTATEDPALREPALGGPDGAARLRTVQRVRRVDTDTSGCAGALRSAQQQWAAEGLALDPATMRLESTARLLVEPDAPDAEPDPCEPGSATGFLGADNQTIRVQVDGVDPETGRFALLWGYDNASFLYRVTPATAGGREVTLDRSPVDTHHQPRAGQAVQVLRAAAELAAADGEVEGWAAARTGVSAVLAAPYDPDTRTVVLPGPLPAYCLDPAATPQLYLRVWEGRLDGVAQGEAVPLPGTGLRVRVTADGGGPLHPGDHWSFSVRPATPDTVLPARLLRTAQPPDGPRLWAAPLAVIGWPFGAFRVLDDCRRQFVPLTGIEPCTQPEPTGDQGCCTAVATPDDAGGSGLQDIVDRAVQEHRGDERATRVTVCLRPGRYELDQPLVLTGRHDRLHLEGCGEGAVLAVRGEPDDGRFAQGLVTVVGTEDLRISGIDFQLPRVPPAGEGPDVLADSVRSVGVRVAGCSGLEVTACTFGFPELPEHQMFGAGVFACGDCRGLEVTGCRFERQLRRGQPAGTGVPPRSSQLLAGLLVTTVPDEDPQTPVSRLFDMLLRDNVFRGLSVGVAASVARGGDQRIEDNRVRGCFGGVWLLPPPLTSTLDEEAEQLKEVAAELGIEVRGQLLAGGPDTLLGDLLTAARAYPAPDLFTQPEPPAPPWLEPSVVLRDNRVDCAACEDEEDRICGPAVVVWGQPPQQTEDDVGVQMLTLYGNELTACWNGPVAGVLQVPVSTVTGNMVANRFTDGEGAAANSLTVLSRDDRTAVTGNVLTGRPALPDRPLTSPFDTWLPLNTVIP</sequence>
<proteinExistence type="predicted"/>
<dbReference type="EMBL" id="CAJVAX010000020">
    <property type="protein sequence ID" value="CAG7654579.1"/>
    <property type="molecule type" value="Genomic_DNA"/>
</dbReference>
<dbReference type="InterPro" id="IPR045392">
    <property type="entry name" value="DUF6519"/>
</dbReference>
<dbReference type="InterPro" id="IPR011050">
    <property type="entry name" value="Pectin_lyase_fold/virulence"/>
</dbReference>
<dbReference type="Gene3D" id="2.160.20.10">
    <property type="entry name" value="Single-stranded right-handed beta-helix, Pectin lyase-like"/>
    <property type="match status" value="1"/>
</dbReference>
<protein>
    <submittedName>
        <fullName evidence="1">Uncharacterized protein</fullName>
    </submittedName>
</protein>
<dbReference type="Pfam" id="PF20129">
    <property type="entry name" value="DUF6519"/>
    <property type="match status" value="1"/>
</dbReference>
<evidence type="ECO:0000313" key="2">
    <source>
        <dbReference type="Proteomes" id="UP001153328"/>
    </source>
</evidence>
<gene>
    <name evidence="1" type="ORF">SBRY_60523</name>
</gene>
<dbReference type="SUPFAM" id="SSF51126">
    <property type="entry name" value="Pectin lyase-like"/>
    <property type="match status" value="1"/>
</dbReference>
<evidence type="ECO:0000313" key="1">
    <source>
        <dbReference type="EMBL" id="CAG7654579.1"/>
    </source>
</evidence>